<dbReference type="Pfam" id="PF00005">
    <property type="entry name" value="ABC_tran"/>
    <property type="match status" value="1"/>
</dbReference>
<dbReference type="Pfam" id="PF00664">
    <property type="entry name" value="ABC_membrane"/>
    <property type="match status" value="1"/>
</dbReference>
<accession>A0A7W2JJU4</accession>
<dbReference type="InterPro" id="IPR017871">
    <property type="entry name" value="ABC_transporter-like_CS"/>
</dbReference>
<evidence type="ECO:0000256" key="8">
    <source>
        <dbReference type="ARBA" id="ARBA00023136"/>
    </source>
</evidence>
<feature type="transmembrane region" description="Helical" evidence="10">
    <location>
        <begin position="158"/>
        <end position="177"/>
    </location>
</feature>
<dbReference type="GO" id="GO:0016887">
    <property type="term" value="F:ATP hydrolysis activity"/>
    <property type="evidence" value="ECO:0007669"/>
    <property type="project" value="InterPro"/>
</dbReference>
<feature type="region of interest" description="Disordered" evidence="9">
    <location>
        <begin position="568"/>
        <end position="605"/>
    </location>
</feature>
<dbReference type="InterPro" id="IPR003593">
    <property type="entry name" value="AAA+_ATPase"/>
</dbReference>
<sequence length="605" mass="64933">MSSQSENNLQAALKACKSSFLSVGFFSFFVNALMLVPTFFMIQVSGRVVPSSSTSTLLMLTLILTVLLLTMGALEWVRSRIMVRISNRLDVLLSRDVYRASFKRALTSGGADATAQSLNDLTALRQFFTGPGLFAFFDAPWFPIYTIVMFLFHPWFGWMTLACGAVLSVLAVVNHRLTGQALAAANKENVASNVVTTKTLRNAEVIESMGMLETLMNRWAKRQRNIMMLQSQASDKGGIVSSTSKTFRMWSQSIMLAIGAYLVVTHEINPGLLMAGSLLLGRALAPIDQMISSWKGFVAAKVQYDRLNKVMDDLNNEPERMPLPAPEGHIQVENLIVAPPGAKAPVLRSISFVAPAGSIVGIVGPSAAGKSTLVRALMGIWPPQHGVVRLDGADIASWDKQALGPYVGYLPQDIELFEGSISENIARFDKVDPEKVVQAAQMAGVHEMILMLPDGYDTVIGSEGVNLSGGQRQRIGLARAIYGNPRLIVLDEPNSNLDDVGERALGVALQKLKETGATVFIVSHRPNILTRLDRILVMAGGTISLYGERDRVIAELAAQQAKLQQRGAQAAAAQAPATAPTAPPAPDAAPAAPAAVVPATTSTGA</sequence>
<evidence type="ECO:0000256" key="2">
    <source>
        <dbReference type="ARBA" id="ARBA00022448"/>
    </source>
</evidence>
<dbReference type="EMBL" id="CP118677">
    <property type="protein sequence ID" value="WEA21871.1"/>
    <property type="molecule type" value="Genomic_DNA"/>
</dbReference>
<keyword evidence="6" id="KW-0067">ATP-binding</keyword>
<evidence type="ECO:0000256" key="1">
    <source>
        <dbReference type="ARBA" id="ARBA00004651"/>
    </source>
</evidence>
<keyword evidence="7 10" id="KW-1133">Transmembrane helix</keyword>
<dbReference type="PROSITE" id="PS50893">
    <property type="entry name" value="ABC_TRANSPORTER_2"/>
    <property type="match status" value="1"/>
</dbReference>
<feature type="domain" description="ABC transmembrane type-1" evidence="12">
    <location>
        <begin position="23"/>
        <end position="299"/>
    </location>
</feature>
<feature type="transmembrane region" description="Helical" evidence="10">
    <location>
        <begin position="56"/>
        <end position="77"/>
    </location>
</feature>
<dbReference type="SUPFAM" id="SSF52540">
    <property type="entry name" value="P-loop containing nucleoside triphosphate hydrolases"/>
    <property type="match status" value="1"/>
</dbReference>
<dbReference type="RefSeq" id="WP_054881473.1">
    <property type="nucleotide sequence ID" value="NZ_CP118677.1"/>
</dbReference>
<feature type="transmembrane region" description="Helical" evidence="10">
    <location>
        <begin position="133"/>
        <end position="152"/>
    </location>
</feature>
<dbReference type="InterPro" id="IPR047957">
    <property type="entry name" value="ABC_AprD-like_6TM"/>
</dbReference>
<dbReference type="Gene3D" id="1.20.1560.10">
    <property type="entry name" value="ABC transporter type 1, transmembrane domain"/>
    <property type="match status" value="1"/>
</dbReference>
<dbReference type="InterPro" id="IPR010128">
    <property type="entry name" value="ATPase_T1SS_PrtD-like"/>
</dbReference>
<dbReference type="GO" id="GO:0030256">
    <property type="term" value="C:type I protein secretion system complex"/>
    <property type="evidence" value="ECO:0007669"/>
    <property type="project" value="InterPro"/>
</dbReference>
<proteinExistence type="predicted"/>
<feature type="transmembrane region" description="Helical" evidence="10">
    <location>
        <begin position="20"/>
        <end position="44"/>
    </location>
</feature>
<dbReference type="InterPro" id="IPR036640">
    <property type="entry name" value="ABC1_TM_sf"/>
</dbReference>
<feature type="transmembrane region" description="Helical" evidence="10">
    <location>
        <begin position="254"/>
        <end position="280"/>
    </location>
</feature>
<dbReference type="InterPro" id="IPR039421">
    <property type="entry name" value="Type_1_exporter"/>
</dbReference>
<dbReference type="EMBL" id="JACGDA010000034">
    <property type="protein sequence ID" value="MBA6148999.1"/>
    <property type="molecule type" value="Genomic_DNA"/>
</dbReference>
<evidence type="ECO:0000256" key="10">
    <source>
        <dbReference type="SAM" id="Phobius"/>
    </source>
</evidence>
<evidence type="ECO:0000313" key="14">
    <source>
        <dbReference type="EMBL" id="MBA6148999.1"/>
    </source>
</evidence>
<dbReference type="PANTHER" id="PTHR24221:SF248">
    <property type="entry name" value="ABC TRANSPORTER TRANSMEMBRANE REGION"/>
    <property type="match status" value="1"/>
</dbReference>
<dbReference type="InterPro" id="IPR003439">
    <property type="entry name" value="ABC_transporter-like_ATP-bd"/>
</dbReference>
<dbReference type="PROSITE" id="PS50929">
    <property type="entry name" value="ABC_TM1F"/>
    <property type="match status" value="1"/>
</dbReference>
<dbReference type="AlphaFoldDB" id="A0A7W2JJU4"/>
<dbReference type="GO" id="GO:0005524">
    <property type="term" value="F:ATP binding"/>
    <property type="evidence" value="ECO:0007669"/>
    <property type="project" value="UniProtKB-KW"/>
</dbReference>
<reference evidence="16 17" key="1">
    <citation type="submission" date="2020-07" db="EMBL/GenBank/DDBJ databases">
        <title>Diversity of carbapenemase encoding genes among Pseudomonas putida group clinical isolates in a tertiary Brazilian hospital.</title>
        <authorList>
            <person name="Alberto-Lei F."/>
            <person name="Nodari C.S."/>
            <person name="Streling A.P."/>
            <person name="Paulino J.T."/>
            <person name="Bessa-Neto F.O."/>
            <person name="Cayo R."/>
            <person name="Gales A.C."/>
        </authorList>
    </citation>
    <scope>NUCLEOTIDE SEQUENCE [LARGE SCALE GENOMIC DNA]</scope>
    <source>
        <strain evidence="14 17">11213</strain>
        <strain evidence="13 16">14535</strain>
    </source>
</reference>
<dbReference type="GO" id="GO:0030253">
    <property type="term" value="P:protein secretion by the type I secretion system"/>
    <property type="evidence" value="ECO:0007669"/>
    <property type="project" value="InterPro"/>
</dbReference>
<dbReference type="Proteomes" id="UP001217631">
    <property type="component" value="Chromosome"/>
</dbReference>
<keyword evidence="5" id="KW-0547">Nucleotide-binding</keyword>
<dbReference type="EMBL" id="JACGCU010000022">
    <property type="protein sequence ID" value="MBA6060312.1"/>
    <property type="molecule type" value="Genomic_DNA"/>
</dbReference>
<keyword evidence="2" id="KW-0813">Transport</keyword>
<dbReference type="CDD" id="cd18586">
    <property type="entry name" value="ABC_6TM_PrtD_like"/>
    <property type="match status" value="1"/>
</dbReference>
<dbReference type="Proteomes" id="UP000556620">
    <property type="component" value="Unassembled WGS sequence"/>
</dbReference>
<feature type="compositionally biased region" description="Low complexity" evidence="9">
    <location>
        <begin position="568"/>
        <end position="580"/>
    </location>
</feature>
<dbReference type="Proteomes" id="UP000577346">
    <property type="component" value="Unassembled WGS sequence"/>
</dbReference>
<evidence type="ECO:0000259" key="11">
    <source>
        <dbReference type="PROSITE" id="PS50893"/>
    </source>
</evidence>
<dbReference type="InterPro" id="IPR011527">
    <property type="entry name" value="ABC1_TM_dom"/>
</dbReference>
<feature type="compositionally biased region" description="Low complexity" evidence="9">
    <location>
        <begin position="588"/>
        <end position="605"/>
    </location>
</feature>
<protein>
    <submittedName>
        <fullName evidence="13">Type I secretion system permease/ATPase</fullName>
    </submittedName>
</protein>
<name>A0A7W2JJU4_9PSED</name>
<evidence type="ECO:0000256" key="6">
    <source>
        <dbReference type="ARBA" id="ARBA00022840"/>
    </source>
</evidence>
<dbReference type="SUPFAM" id="SSF90123">
    <property type="entry name" value="ABC transporter transmembrane region"/>
    <property type="match status" value="1"/>
</dbReference>
<dbReference type="NCBIfam" id="TIGR01842">
    <property type="entry name" value="type_I_sec_PrtD"/>
    <property type="match status" value="1"/>
</dbReference>
<dbReference type="GO" id="GO:0034040">
    <property type="term" value="F:ATPase-coupled lipid transmembrane transporter activity"/>
    <property type="evidence" value="ECO:0007669"/>
    <property type="project" value="TreeGrafter"/>
</dbReference>
<keyword evidence="4 10" id="KW-0812">Transmembrane</keyword>
<dbReference type="InterPro" id="IPR027417">
    <property type="entry name" value="P-loop_NTPase"/>
</dbReference>
<comment type="subcellular location">
    <subcellularLocation>
        <location evidence="1">Cell membrane</location>
        <topology evidence="1">Multi-pass membrane protein</topology>
    </subcellularLocation>
</comment>
<dbReference type="SMART" id="SM00382">
    <property type="entry name" value="AAA"/>
    <property type="match status" value="1"/>
</dbReference>
<evidence type="ECO:0000256" key="5">
    <source>
        <dbReference type="ARBA" id="ARBA00022741"/>
    </source>
</evidence>
<evidence type="ECO:0000313" key="15">
    <source>
        <dbReference type="EMBL" id="WEA21871.1"/>
    </source>
</evidence>
<organism evidence="13 16">
    <name type="scientific">Pseudomonas juntendi</name>
    <dbReference type="NCBI Taxonomy" id="2666183"/>
    <lineage>
        <taxon>Bacteria</taxon>
        <taxon>Pseudomonadati</taxon>
        <taxon>Pseudomonadota</taxon>
        <taxon>Gammaproteobacteria</taxon>
        <taxon>Pseudomonadales</taxon>
        <taxon>Pseudomonadaceae</taxon>
        <taxon>Pseudomonas</taxon>
    </lineage>
</organism>
<evidence type="ECO:0000256" key="7">
    <source>
        <dbReference type="ARBA" id="ARBA00022989"/>
    </source>
</evidence>
<dbReference type="PROSITE" id="PS00211">
    <property type="entry name" value="ABC_TRANSPORTER_1"/>
    <property type="match status" value="1"/>
</dbReference>
<evidence type="ECO:0000313" key="16">
    <source>
        <dbReference type="Proteomes" id="UP000556620"/>
    </source>
</evidence>
<evidence type="ECO:0000256" key="4">
    <source>
        <dbReference type="ARBA" id="ARBA00022692"/>
    </source>
</evidence>
<dbReference type="PANTHER" id="PTHR24221">
    <property type="entry name" value="ATP-BINDING CASSETTE SUB-FAMILY B"/>
    <property type="match status" value="1"/>
</dbReference>
<keyword evidence="8 10" id="KW-0472">Membrane</keyword>
<feature type="domain" description="ABC transporter" evidence="11">
    <location>
        <begin position="330"/>
        <end position="565"/>
    </location>
</feature>
<keyword evidence="3" id="KW-1003">Cell membrane</keyword>
<dbReference type="GO" id="GO:0140359">
    <property type="term" value="F:ABC-type transporter activity"/>
    <property type="evidence" value="ECO:0007669"/>
    <property type="project" value="InterPro"/>
</dbReference>
<gene>
    <name evidence="14" type="ORF">H4C15_16020</name>
    <name evidence="13" type="ORF">H4C44_14135</name>
    <name evidence="15" type="ORF">PWA60_06635</name>
</gene>
<dbReference type="GO" id="GO:0005886">
    <property type="term" value="C:plasma membrane"/>
    <property type="evidence" value="ECO:0007669"/>
    <property type="project" value="UniProtKB-SubCell"/>
</dbReference>
<evidence type="ECO:0000256" key="9">
    <source>
        <dbReference type="SAM" id="MobiDB-lite"/>
    </source>
</evidence>
<evidence type="ECO:0000313" key="17">
    <source>
        <dbReference type="Proteomes" id="UP000577346"/>
    </source>
</evidence>
<dbReference type="CDD" id="cd03246">
    <property type="entry name" value="ABCC_Protease_Secretion"/>
    <property type="match status" value="1"/>
</dbReference>
<reference evidence="15" key="2">
    <citation type="submission" date="2023-02" db="EMBL/GenBank/DDBJ databases">
        <title>tmexCD-toprJ-like cluster.</title>
        <authorList>
            <person name="Gao X."/>
            <person name="Wang C."/>
            <person name="Liu J."/>
        </authorList>
    </citation>
    <scope>NUCLEOTIDE SEQUENCE</scope>
    <source>
        <strain evidence="15">GDW21C697WI</strain>
    </source>
</reference>
<evidence type="ECO:0000259" key="12">
    <source>
        <dbReference type="PROSITE" id="PS50929"/>
    </source>
</evidence>
<dbReference type="Gene3D" id="3.40.50.300">
    <property type="entry name" value="P-loop containing nucleotide triphosphate hydrolases"/>
    <property type="match status" value="1"/>
</dbReference>
<dbReference type="FunFam" id="3.40.50.300:FF:001444">
    <property type="entry name" value="ABC transporter ATP-binding protein"/>
    <property type="match status" value="1"/>
</dbReference>
<evidence type="ECO:0000256" key="3">
    <source>
        <dbReference type="ARBA" id="ARBA00022475"/>
    </source>
</evidence>
<evidence type="ECO:0000313" key="13">
    <source>
        <dbReference type="EMBL" id="MBA6060312.1"/>
    </source>
</evidence>